<dbReference type="EMBL" id="JACEIK010027055">
    <property type="protein sequence ID" value="MCE5166604.1"/>
    <property type="molecule type" value="Genomic_DNA"/>
</dbReference>
<sequence length="160" mass="17984">EGSIPDKIVKYRIRRRGNVVRFQDSSKFNNVVELNNQIKPEISQPEFQVDSSTQAYAAESSKKNKSRKSLDGMNDLLEPLNKLVTKGGVTLDNSMSRELVSKFTPVINLEDDDEDEDDDDDEEDEEYVPHPKIKEHKVSKENIVQKSVVVPAPAPASTPS</sequence>
<accession>A0ABS8Y603</accession>
<evidence type="ECO:0000256" key="1">
    <source>
        <dbReference type="SAM" id="MobiDB-lite"/>
    </source>
</evidence>
<proteinExistence type="predicted"/>
<keyword evidence="3" id="KW-1185">Reference proteome</keyword>
<feature type="region of interest" description="Disordered" evidence="1">
    <location>
        <begin position="43"/>
        <end position="73"/>
    </location>
</feature>
<organism evidence="2 3">
    <name type="scientific">Datura stramonium</name>
    <name type="common">Jimsonweed</name>
    <name type="synonym">Common thornapple</name>
    <dbReference type="NCBI Taxonomy" id="4076"/>
    <lineage>
        <taxon>Eukaryota</taxon>
        <taxon>Viridiplantae</taxon>
        <taxon>Streptophyta</taxon>
        <taxon>Embryophyta</taxon>
        <taxon>Tracheophyta</taxon>
        <taxon>Spermatophyta</taxon>
        <taxon>Magnoliopsida</taxon>
        <taxon>eudicotyledons</taxon>
        <taxon>Gunneridae</taxon>
        <taxon>Pentapetalae</taxon>
        <taxon>asterids</taxon>
        <taxon>lamiids</taxon>
        <taxon>Solanales</taxon>
        <taxon>Solanaceae</taxon>
        <taxon>Solanoideae</taxon>
        <taxon>Datureae</taxon>
        <taxon>Datura</taxon>
    </lineage>
</organism>
<dbReference type="Proteomes" id="UP000823775">
    <property type="component" value="Unassembled WGS sequence"/>
</dbReference>
<name>A0ABS8Y603_DATST</name>
<feature type="compositionally biased region" description="Polar residues" evidence="1">
    <location>
        <begin position="45"/>
        <end position="55"/>
    </location>
</feature>
<gene>
    <name evidence="2" type="primary">PCGF5_5</name>
    <name evidence="2" type="ORF">HAX54_022462</name>
</gene>
<evidence type="ECO:0000313" key="2">
    <source>
        <dbReference type="EMBL" id="MCE5166604.1"/>
    </source>
</evidence>
<reference evidence="2 3" key="1">
    <citation type="journal article" date="2021" name="BMC Genomics">
        <title>Datura genome reveals duplications of psychoactive alkaloid biosynthetic genes and high mutation rate following tissue culture.</title>
        <authorList>
            <person name="Rajewski A."/>
            <person name="Carter-House D."/>
            <person name="Stajich J."/>
            <person name="Litt A."/>
        </authorList>
    </citation>
    <scope>NUCLEOTIDE SEQUENCE [LARGE SCALE GENOMIC DNA]</scope>
    <source>
        <strain evidence="2">AR-01</strain>
    </source>
</reference>
<feature type="non-terminal residue" evidence="2">
    <location>
        <position position="1"/>
    </location>
</feature>
<feature type="non-terminal residue" evidence="2">
    <location>
        <position position="160"/>
    </location>
</feature>
<protein>
    <submittedName>
        <fullName evidence="2">Polycomb group RING finger protein 5</fullName>
    </submittedName>
</protein>
<feature type="compositionally biased region" description="Acidic residues" evidence="1">
    <location>
        <begin position="109"/>
        <end position="126"/>
    </location>
</feature>
<comment type="caution">
    <text evidence="2">The sequence shown here is derived from an EMBL/GenBank/DDBJ whole genome shotgun (WGS) entry which is preliminary data.</text>
</comment>
<feature type="region of interest" description="Disordered" evidence="1">
    <location>
        <begin position="104"/>
        <end position="140"/>
    </location>
</feature>
<evidence type="ECO:0000313" key="3">
    <source>
        <dbReference type="Proteomes" id="UP000823775"/>
    </source>
</evidence>